<keyword evidence="2 5" id="KW-0812">Transmembrane</keyword>
<keyword evidence="4 5" id="KW-0472">Membrane</keyword>
<evidence type="ECO:0000256" key="2">
    <source>
        <dbReference type="ARBA" id="ARBA00022692"/>
    </source>
</evidence>
<feature type="transmembrane region" description="Helical" evidence="5">
    <location>
        <begin position="107"/>
        <end position="130"/>
    </location>
</feature>
<feature type="transmembrane region" description="Helical" evidence="5">
    <location>
        <begin position="223"/>
        <end position="244"/>
    </location>
</feature>
<gene>
    <name evidence="6" type="ORF">MUK42_09748</name>
</gene>
<evidence type="ECO:0008006" key="8">
    <source>
        <dbReference type="Google" id="ProtNLM"/>
    </source>
</evidence>
<dbReference type="AlphaFoldDB" id="A0A9E7J9C9"/>
<evidence type="ECO:0000256" key="1">
    <source>
        <dbReference type="ARBA" id="ARBA00004141"/>
    </source>
</evidence>
<sequence>MSVAPAKGVDLEAAGGSAAPDPVPLYPKVTEDPKLRWAFIRKVYAILAAQFLFTAGVASVISFVRPIPAFLLSHTPASLAVFFALLFLPLIAMWPMLHYRQRHPINLVFLAIYTFCFSLTIGLACVTVSGKVVLQAVILTATVVIGLSIYTFWAAQRGCDFAFLFPFLFASLLVLLVYSIMQLFFPLSRFAHTIYGCLASVVFSGFLIYDTDNLIKRHTYDEYVIAAISLYMDIINLFMSMLAISGSTARVITQ</sequence>
<dbReference type="Pfam" id="PF01027">
    <property type="entry name" value="Bax1-I"/>
    <property type="match status" value="1"/>
</dbReference>
<reference evidence="6" key="1">
    <citation type="submission" date="2022-05" db="EMBL/GenBank/DDBJ databases">
        <title>The Musa troglodytarum L. genome provides insights into the mechanism of non-climacteric behaviour and enrichment of carotenoids.</title>
        <authorList>
            <person name="Wang J."/>
        </authorList>
    </citation>
    <scope>NUCLEOTIDE SEQUENCE</scope>
    <source>
        <tissue evidence="6">Leaf</tissue>
    </source>
</reference>
<dbReference type="PANTHER" id="PTHR23291">
    <property type="entry name" value="BAX INHIBITOR-RELATED"/>
    <property type="match status" value="1"/>
</dbReference>
<feature type="transmembrane region" description="Helical" evidence="5">
    <location>
        <begin position="193"/>
        <end position="211"/>
    </location>
</feature>
<evidence type="ECO:0000313" key="6">
    <source>
        <dbReference type="EMBL" id="URD72824.1"/>
    </source>
</evidence>
<evidence type="ECO:0000256" key="5">
    <source>
        <dbReference type="RuleBase" id="RU004379"/>
    </source>
</evidence>
<feature type="transmembrane region" description="Helical" evidence="5">
    <location>
        <begin position="161"/>
        <end position="181"/>
    </location>
</feature>
<feature type="transmembrane region" description="Helical" evidence="5">
    <location>
        <begin position="76"/>
        <end position="95"/>
    </location>
</feature>
<comment type="similarity">
    <text evidence="5">Belongs to the BI1 family.</text>
</comment>
<accession>A0A9E7J9C9</accession>
<feature type="transmembrane region" description="Helical" evidence="5">
    <location>
        <begin position="136"/>
        <end position="154"/>
    </location>
</feature>
<dbReference type="EMBL" id="CP097502">
    <property type="protein sequence ID" value="URD72824.1"/>
    <property type="molecule type" value="Genomic_DNA"/>
</dbReference>
<dbReference type="Proteomes" id="UP001055439">
    <property type="component" value="Chromosome 1"/>
</dbReference>
<keyword evidence="7" id="KW-1185">Reference proteome</keyword>
<name>A0A9E7J9C9_9LILI</name>
<feature type="transmembrane region" description="Helical" evidence="5">
    <location>
        <begin position="43"/>
        <end position="64"/>
    </location>
</feature>
<keyword evidence="3 5" id="KW-1133">Transmembrane helix</keyword>
<evidence type="ECO:0000256" key="4">
    <source>
        <dbReference type="ARBA" id="ARBA00023136"/>
    </source>
</evidence>
<comment type="subcellular location">
    <subcellularLocation>
        <location evidence="1">Membrane</location>
        <topology evidence="1">Multi-pass membrane protein</topology>
    </subcellularLocation>
</comment>
<evidence type="ECO:0000313" key="7">
    <source>
        <dbReference type="Proteomes" id="UP001055439"/>
    </source>
</evidence>
<proteinExistence type="inferred from homology"/>
<evidence type="ECO:0000256" key="3">
    <source>
        <dbReference type="ARBA" id="ARBA00022989"/>
    </source>
</evidence>
<organism evidence="6 7">
    <name type="scientific">Musa troglodytarum</name>
    <name type="common">fe'i banana</name>
    <dbReference type="NCBI Taxonomy" id="320322"/>
    <lineage>
        <taxon>Eukaryota</taxon>
        <taxon>Viridiplantae</taxon>
        <taxon>Streptophyta</taxon>
        <taxon>Embryophyta</taxon>
        <taxon>Tracheophyta</taxon>
        <taxon>Spermatophyta</taxon>
        <taxon>Magnoliopsida</taxon>
        <taxon>Liliopsida</taxon>
        <taxon>Zingiberales</taxon>
        <taxon>Musaceae</taxon>
        <taxon>Musa</taxon>
    </lineage>
</organism>
<protein>
    <recommendedName>
        <fullName evidence="8">BI1-like protein</fullName>
    </recommendedName>
</protein>
<dbReference type="GO" id="GO:0016020">
    <property type="term" value="C:membrane"/>
    <property type="evidence" value="ECO:0007669"/>
    <property type="project" value="UniProtKB-SubCell"/>
</dbReference>
<dbReference type="OrthoDB" id="7933078at2759"/>
<dbReference type="InterPro" id="IPR006214">
    <property type="entry name" value="Bax_inhibitor_1-related"/>
</dbReference>
<dbReference type="PANTHER" id="PTHR23291:SF39">
    <property type="entry name" value="OS11G0581900 PROTEIN"/>
    <property type="match status" value="1"/>
</dbReference>